<proteinExistence type="predicted"/>
<dbReference type="Pfam" id="PF00226">
    <property type="entry name" value="DnaJ"/>
    <property type="match status" value="1"/>
</dbReference>
<dbReference type="SUPFAM" id="SSF46565">
    <property type="entry name" value="Chaperone J-domain"/>
    <property type="match status" value="1"/>
</dbReference>
<dbReference type="Gene3D" id="1.10.287.110">
    <property type="entry name" value="DnaJ domain"/>
    <property type="match status" value="1"/>
</dbReference>
<keyword evidence="6" id="KW-1185">Reference proteome</keyword>
<dbReference type="EMBL" id="BQKY01000007">
    <property type="protein sequence ID" value="GJN90788.1"/>
    <property type="molecule type" value="Genomic_DNA"/>
</dbReference>
<feature type="domain" description="J" evidence="4">
    <location>
        <begin position="52"/>
        <end position="121"/>
    </location>
</feature>
<evidence type="ECO:0000259" key="4">
    <source>
        <dbReference type="PROSITE" id="PS50076"/>
    </source>
</evidence>
<dbReference type="PROSITE" id="PS50076">
    <property type="entry name" value="DNAJ_2"/>
    <property type="match status" value="1"/>
</dbReference>
<feature type="region of interest" description="Disordered" evidence="2">
    <location>
        <begin position="172"/>
        <end position="206"/>
    </location>
</feature>
<dbReference type="PRINTS" id="PR00625">
    <property type="entry name" value="JDOMAIN"/>
</dbReference>
<evidence type="ECO:0000313" key="6">
    <source>
        <dbReference type="Proteomes" id="UP001342314"/>
    </source>
</evidence>
<feature type="region of interest" description="Disordered" evidence="2">
    <location>
        <begin position="76"/>
        <end position="160"/>
    </location>
</feature>
<dbReference type="PROSITE" id="PS00636">
    <property type="entry name" value="DNAJ_1"/>
    <property type="match status" value="1"/>
</dbReference>
<keyword evidence="1" id="KW-0143">Chaperone</keyword>
<reference evidence="5 6" key="1">
    <citation type="submission" date="2021-12" db="EMBL/GenBank/DDBJ databases">
        <title>High titer production of polyol ester of fatty acids by Rhodotorula paludigena BS15 towards product separation-free biomass refinery.</title>
        <authorList>
            <person name="Mano J."/>
            <person name="Ono H."/>
            <person name="Tanaka T."/>
            <person name="Naito K."/>
            <person name="Sushida H."/>
            <person name="Ike M."/>
            <person name="Tokuyasu K."/>
            <person name="Kitaoka M."/>
        </authorList>
    </citation>
    <scope>NUCLEOTIDE SEQUENCE [LARGE SCALE GENOMIC DNA]</scope>
    <source>
        <strain evidence="5 6">BS15</strain>
    </source>
</reference>
<dbReference type="PANTHER" id="PTHR44145">
    <property type="entry name" value="DNAJ HOMOLOG SUBFAMILY A MEMBER 3, MITOCHONDRIAL"/>
    <property type="match status" value="1"/>
</dbReference>
<dbReference type="PANTHER" id="PTHR44145:SF3">
    <property type="entry name" value="DNAJ HOMOLOG SUBFAMILY A MEMBER 3, MITOCHONDRIAL"/>
    <property type="match status" value="1"/>
</dbReference>
<dbReference type="InterPro" id="IPR001623">
    <property type="entry name" value="DnaJ_domain"/>
</dbReference>
<comment type="caution">
    <text evidence="5">The sequence shown here is derived from an EMBL/GenBank/DDBJ whole genome shotgun (WGS) entry which is preliminary data.</text>
</comment>
<feature type="compositionally biased region" description="Low complexity" evidence="2">
    <location>
        <begin position="176"/>
        <end position="195"/>
    </location>
</feature>
<keyword evidence="3" id="KW-0472">Membrane</keyword>
<dbReference type="AlphaFoldDB" id="A0AAV5GQ36"/>
<gene>
    <name evidence="5" type="ORF">Rhopal_003802-T1</name>
</gene>
<sequence length="306" mass="32700">MLCVTPRAALRPCLRTPVLLAAPSSGARPPRLRPFSSSAARWASPAVSADKDHYAVLGVPKEATRKQIKEKFYELSRKFHPDAPSTSSDTPEQRTARFQQLSQSYSVLSDPDQRRSYDLTRTGSSVGQHRRRPHHPGYTSASGGQGYAAGSGSADGAWTDNDERRTRANYAWQHPSRSGQKSAGQAAAGQAQARADPFASRRARATHGATDHFATYAGRARTRSEQASAGAGAGAGAGAMGYGAAGSHYRAGTSVFGAAKAEEESRLINDSSTLRSGQVVFVFLVVFALAYGFSGGKERHENKSRR</sequence>
<organism evidence="5 6">
    <name type="scientific">Rhodotorula paludigena</name>
    <dbReference type="NCBI Taxonomy" id="86838"/>
    <lineage>
        <taxon>Eukaryota</taxon>
        <taxon>Fungi</taxon>
        <taxon>Dikarya</taxon>
        <taxon>Basidiomycota</taxon>
        <taxon>Pucciniomycotina</taxon>
        <taxon>Microbotryomycetes</taxon>
        <taxon>Sporidiobolales</taxon>
        <taxon>Sporidiobolaceae</taxon>
        <taxon>Rhodotorula</taxon>
    </lineage>
</organism>
<keyword evidence="3" id="KW-1133">Transmembrane helix</keyword>
<name>A0AAV5GQ36_9BASI</name>
<dbReference type="InterPro" id="IPR018253">
    <property type="entry name" value="DnaJ_domain_CS"/>
</dbReference>
<dbReference type="CDD" id="cd06257">
    <property type="entry name" value="DnaJ"/>
    <property type="match status" value="1"/>
</dbReference>
<protein>
    <recommendedName>
        <fullName evidence="4">J domain-containing protein</fullName>
    </recommendedName>
</protein>
<dbReference type="InterPro" id="IPR036869">
    <property type="entry name" value="J_dom_sf"/>
</dbReference>
<keyword evidence="3" id="KW-0812">Transmembrane</keyword>
<accession>A0AAV5GQ36</accession>
<dbReference type="Proteomes" id="UP001342314">
    <property type="component" value="Unassembled WGS sequence"/>
</dbReference>
<dbReference type="SMART" id="SM00271">
    <property type="entry name" value="DnaJ"/>
    <property type="match status" value="1"/>
</dbReference>
<evidence type="ECO:0000256" key="2">
    <source>
        <dbReference type="SAM" id="MobiDB-lite"/>
    </source>
</evidence>
<evidence type="ECO:0000256" key="1">
    <source>
        <dbReference type="ARBA" id="ARBA00023186"/>
    </source>
</evidence>
<feature type="transmembrane region" description="Helical" evidence="3">
    <location>
        <begin position="279"/>
        <end position="296"/>
    </location>
</feature>
<dbReference type="InterPro" id="IPR051938">
    <property type="entry name" value="Apopto_cytoskel_mod"/>
</dbReference>
<feature type="compositionally biased region" description="Polar residues" evidence="2">
    <location>
        <begin position="96"/>
        <end position="107"/>
    </location>
</feature>
<evidence type="ECO:0000313" key="5">
    <source>
        <dbReference type="EMBL" id="GJN90788.1"/>
    </source>
</evidence>
<evidence type="ECO:0000256" key="3">
    <source>
        <dbReference type="SAM" id="Phobius"/>
    </source>
</evidence>